<dbReference type="Proteomes" id="UP001187192">
    <property type="component" value="Unassembled WGS sequence"/>
</dbReference>
<proteinExistence type="predicted"/>
<gene>
    <name evidence="1" type="ORF">TIFTF001_033467</name>
</gene>
<comment type="caution">
    <text evidence="1">The sequence shown here is derived from an EMBL/GenBank/DDBJ whole genome shotgun (WGS) entry which is preliminary data.</text>
</comment>
<sequence length="166" mass="18125">MVGHYAIRGAIILTSSSKAITSNILLVSNARAKSQLQLNESPIDPSFMAYSSNIDFMSIEDMLTPRDNTSTDLNGQIVSSPFTLTPRIMKILLENKDISAQLLRIKQNGLDIGILVNMTALTSVQSGVIKFECNLKSKHQHHPLAATSTISRSTRDGLNNAINLTQ</sequence>
<protein>
    <submittedName>
        <fullName evidence="1">Uncharacterized protein</fullName>
    </submittedName>
</protein>
<reference evidence="1" key="1">
    <citation type="submission" date="2023-07" db="EMBL/GenBank/DDBJ databases">
        <title>draft genome sequence of fig (Ficus carica).</title>
        <authorList>
            <person name="Takahashi T."/>
            <person name="Nishimura K."/>
        </authorList>
    </citation>
    <scope>NUCLEOTIDE SEQUENCE</scope>
</reference>
<keyword evidence="2" id="KW-1185">Reference proteome</keyword>
<evidence type="ECO:0000313" key="2">
    <source>
        <dbReference type="Proteomes" id="UP001187192"/>
    </source>
</evidence>
<dbReference type="AlphaFoldDB" id="A0AA88J983"/>
<name>A0AA88J983_FICCA</name>
<accession>A0AA88J983</accession>
<dbReference type="EMBL" id="BTGU01000178">
    <property type="protein sequence ID" value="GMN64401.1"/>
    <property type="molecule type" value="Genomic_DNA"/>
</dbReference>
<evidence type="ECO:0000313" key="1">
    <source>
        <dbReference type="EMBL" id="GMN64401.1"/>
    </source>
</evidence>
<dbReference type="Gramene" id="FCD_00028695-RA">
    <property type="protein sequence ID" value="FCD_00028695-RA:cds"/>
    <property type="gene ID" value="FCD_00028695"/>
</dbReference>
<organism evidence="1 2">
    <name type="scientific">Ficus carica</name>
    <name type="common">Common fig</name>
    <dbReference type="NCBI Taxonomy" id="3494"/>
    <lineage>
        <taxon>Eukaryota</taxon>
        <taxon>Viridiplantae</taxon>
        <taxon>Streptophyta</taxon>
        <taxon>Embryophyta</taxon>
        <taxon>Tracheophyta</taxon>
        <taxon>Spermatophyta</taxon>
        <taxon>Magnoliopsida</taxon>
        <taxon>eudicotyledons</taxon>
        <taxon>Gunneridae</taxon>
        <taxon>Pentapetalae</taxon>
        <taxon>rosids</taxon>
        <taxon>fabids</taxon>
        <taxon>Rosales</taxon>
        <taxon>Moraceae</taxon>
        <taxon>Ficeae</taxon>
        <taxon>Ficus</taxon>
    </lineage>
</organism>